<organism evidence="1 2">
    <name type="scientific">Bifidobacterium pseudocatenulatum</name>
    <dbReference type="NCBI Taxonomy" id="28026"/>
    <lineage>
        <taxon>Bacteria</taxon>
        <taxon>Bacillati</taxon>
        <taxon>Actinomycetota</taxon>
        <taxon>Actinomycetes</taxon>
        <taxon>Bifidobacteriales</taxon>
        <taxon>Bifidobacteriaceae</taxon>
        <taxon>Bifidobacterium</taxon>
    </lineage>
</organism>
<gene>
    <name evidence="1" type="ORF">BPLFYP29_01074</name>
</gene>
<dbReference type="AlphaFoldDB" id="A0AAX3IXD0"/>
<name>A0AAX3IXD0_BIFPS</name>
<dbReference type="RefSeq" id="WP_260847036.1">
    <property type="nucleotide sequence ID" value="NZ_CABHOD010000006.1"/>
</dbReference>
<comment type="caution">
    <text evidence="1">The sequence shown here is derived from an EMBL/GenBank/DDBJ whole genome shotgun (WGS) entry which is preliminary data.</text>
</comment>
<sequence>MSGPEGRRRAVDLYFTTPMTTAQVVEHLGYPTRQCLERRLAKDPRYAGHMAKPIIPLETRTKAIELSGGMRGNRPPDSSA</sequence>
<accession>A0AAX3IXD0</accession>
<reference evidence="1 2" key="1">
    <citation type="submission" date="2019-07" db="EMBL/GenBank/DDBJ databases">
        <authorList>
            <person name="Chang H.-W."/>
            <person name="Raman A."/>
            <person name="Venkatesh S."/>
            <person name="Gehrig J."/>
        </authorList>
    </citation>
    <scope>NUCLEOTIDE SEQUENCE [LARGE SCALE GENOMIC DNA]</scope>
    <source>
        <strain evidence="1">Bifidobacterium_pseudocatenulatum_LFYP_29</strain>
    </source>
</reference>
<dbReference type="Proteomes" id="UP000331308">
    <property type="component" value="Unassembled WGS sequence"/>
</dbReference>
<protein>
    <recommendedName>
        <fullName evidence="3">Transposase</fullName>
    </recommendedName>
</protein>
<evidence type="ECO:0008006" key="3">
    <source>
        <dbReference type="Google" id="ProtNLM"/>
    </source>
</evidence>
<evidence type="ECO:0000313" key="1">
    <source>
        <dbReference type="EMBL" id="VUX63663.1"/>
    </source>
</evidence>
<evidence type="ECO:0000313" key="2">
    <source>
        <dbReference type="Proteomes" id="UP000331308"/>
    </source>
</evidence>
<proteinExistence type="predicted"/>
<dbReference type="EMBL" id="CABHOD010000006">
    <property type="protein sequence ID" value="VUX63663.1"/>
    <property type="molecule type" value="Genomic_DNA"/>
</dbReference>